<dbReference type="AlphaFoldDB" id="A0A9D1KGN0"/>
<dbReference type="EMBL" id="DVLC01000064">
    <property type="protein sequence ID" value="HIT46871.1"/>
    <property type="molecule type" value="Genomic_DNA"/>
</dbReference>
<comment type="caution">
    <text evidence="1">The sequence shown here is derived from an EMBL/GenBank/DDBJ whole genome shotgun (WGS) entry which is preliminary data.</text>
</comment>
<name>A0A9D1KGN0_9BACT</name>
<evidence type="ECO:0000313" key="2">
    <source>
        <dbReference type="Proteomes" id="UP000886881"/>
    </source>
</evidence>
<accession>A0A9D1KGN0</accession>
<gene>
    <name evidence="1" type="ORF">IAC35_03325</name>
</gene>
<evidence type="ECO:0000313" key="1">
    <source>
        <dbReference type="EMBL" id="HIT46871.1"/>
    </source>
</evidence>
<dbReference type="Proteomes" id="UP000886881">
    <property type="component" value="Unassembled WGS sequence"/>
</dbReference>
<sequence length="148" mass="15848">MNEKNRILGENIILPDSLELLNPQCVADTAWLSSDNKIKLIIHFPEEYCTGCRLSANNLLDSILYILPSSGFAPMVILGSPDKAAVAAMACAATVVSVCSSTANSNPVFEANIETLSNGEVSAGPLCASGYNWCIYPDGFYYKGTFDV</sequence>
<proteinExistence type="predicted"/>
<protein>
    <submittedName>
        <fullName evidence="1">Uncharacterized protein</fullName>
    </submittedName>
</protein>
<reference evidence="1" key="2">
    <citation type="journal article" date="2021" name="PeerJ">
        <title>Extensive microbial diversity within the chicken gut microbiome revealed by metagenomics and culture.</title>
        <authorList>
            <person name="Gilroy R."/>
            <person name="Ravi A."/>
            <person name="Getino M."/>
            <person name="Pursley I."/>
            <person name="Horton D.L."/>
            <person name="Alikhan N.F."/>
            <person name="Baker D."/>
            <person name="Gharbi K."/>
            <person name="Hall N."/>
            <person name="Watson M."/>
            <person name="Adriaenssens E.M."/>
            <person name="Foster-Nyarko E."/>
            <person name="Jarju S."/>
            <person name="Secka A."/>
            <person name="Antonio M."/>
            <person name="Oren A."/>
            <person name="Chaudhuri R.R."/>
            <person name="La Ragione R."/>
            <person name="Hildebrand F."/>
            <person name="Pallen M.J."/>
        </authorList>
    </citation>
    <scope>NUCLEOTIDE SEQUENCE</scope>
    <source>
        <strain evidence="1">ChiHecec2B26-709</strain>
    </source>
</reference>
<organism evidence="1 2">
    <name type="scientific">Candidatus Cryptobacteroides merdipullorum</name>
    <dbReference type="NCBI Taxonomy" id="2840771"/>
    <lineage>
        <taxon>Bacteria</taxon>
        <taxon>Pseudomonadati</taxon>
        <taxon>Bacteroidota</taxon>
        <taxon>Bacteroidia</taxon>
        <taxon>Bacteroidales</taxon>
        <taxon>Candidatus Cryptobacteroides</taxon>
    </lineage>
</organism>
<reference evidence="1" key="1">
    <citation type="submission" date="2020-10" db="EMBL/GenBank/DDBJ databases">
        <authorList>
            <person name="Gilroy R."/>
        </authorList>
    </citation>
    <scope>NUCLEOTIDE SEQUENCE</scope>
    <source>
        <strain evidence="1">ChiHecec2B26-709</strain>
    </source>
</reference>